<reference evidence="4" key="1">
    <citation type="submission" date="2017-02" db="UniProtKB">
        <authorList>
            <consortium name="WormBaseParasite"/>
        </authorList>
    </citation>
    <scope>IDENTIFICATION</scope>
</reference>
<accession>A0A0N5DB68</accession>
<proteinExistence type="predicted"/>
<dbReference type="AlphaFoldDB" id="A0A0N5DB68"/>
<dbReference type="WBParaSite" id="TCLT_0001043001-mRNA-1">
    <property type="protein sequence ID" value="TCLT_0001043001-mRNA-1"/>
    <property type="gene ID" value="TCLT_0001043001"/>
</dbReference>
<sequence length="165" mass="19218">MTHFTLIRTLLIVVCLGVCAFFLEVSGGQTGNYRIKRQLRTGGSFDWSAYSKGWNEPTNYIREMGLFRRPRMMMKGRLWSKRVGLDDYYGRFGPPWRQLFGRSFGHRFAGFSLGPISWFQGESFGRGRAFGGGGPFGGRRRFWGGGPWARRRFWRRRFMGMDDGW</sequence>
<dbReference type="EMBL" id="UYYF01005101">
    <property type="protein sequence ID" value="VDN08108.1"/>
    <property type="molecule type" value="Genomic_DNA"/>
</dbReference>
<protein>
    <submittedName>
        <fullName evidence="4">Neuropeptide-like protein 32</fullName>
    </submittedName>
</protein>
<evidence type="ECO:0000313" key="2">
    <source>
        <dbReference type="EMBL" id="VDN08108.1"/>
    </source>
</evidence>
<feature type="chain" id="PRO_5043126743" evidence="1">
    <location>
        <begin position="21"/>
        <end position="165"/>
    </location>
</feature>
<reference evidence="2 3" key="2">
    <citation type="submission" date="2018-11" db="EMBL/GenBank/DDBJ databases">
        <authorList>
            <consortium name="Pathogen Informatics"/>
        </authorList>
    </citation>
    <scope>NUCLEOTIDE SEQUENCE [LARGE SCALE GENOMIC DNA]</scope>
</reference>
<evidence type="ECO:0000313" key="4">
    <source>
        <dbReference type="WBParaSite" id="TCLT_0001043001-mRNA-1"/>
    </source>
</evidence>
<evidence type="ECO:0000313" key="3">
    <source>
        <dbReference type="Proteomes" id="UP000276776"/>
    </source>
</evidence>
<keyword evidence="1" id="KW-0732">Signal</keyword>
<dbReference type="Proteomes" id="UP000276776">
    <property type="component" value="Unassembled WGS sequence"/>
</dbReference>
<gene>
    <name evidence="2" type="ORF">TCLT_LOCUS10419</name>
</gene>
<evidence type="ECO:0000256" key="1">
    <source>
        <dbReference type="SAM" id="SignalP"/>
    </source>
</evidence>
<organism evidence="4">
    <name type="scientific">Thelazia callipaeda</name>
    <name type="common">Oriental eyeworm</name>
    <name type="synonym">Parasitic nematode</name>
    <dbReference type="NCBI Taxonomy" id="103827"/>
    <lineage>
        <taxon>Eukaryota</taxon>
        <taxon>Metazoa</taxon>
        <taxon>Ecdysozoa</taxon>
        <taxon>Nematoda</taxon>
        <taxon>Chromadorea</taxon>
        <taxon>Rhabditida</taxon>
        <taxon>Spirurina</taxon>
        <taxon>Spiruromorpha</taxon>
        <taxon>Thelazioidea</taxon>
        <taxon>Thelaziidae</taxon>
        <taxon>Thelazia</taxon>
    </lineage>
</organism>
<keyword evidence="3" id="KW-1185">Reference proteome</keyword>
<name>A0A0N5DB68_THECL</name>
<feature type="signal peptide" evidence="1">
    <location>
        <begin position="1"/>
        <end position="20"/>
    </location>
</feature>